<comment type="caution">
    <text evidence="1">The sequence shown here is derived from an EMBL/GenBank/DDBJ whole genome shotgun (WGS) entry which is preliminary data.</text>
</comment>
<protein>
    <recommendedName>
        <fullName evidence="3">SCP2 domain-containing protein</fullName>
    </recommendedName>
</protein>
<evidence type="ECO:0000313" key="1">
    <source>
        <dbReference type="EMBL" id="GMA41868.1"/>
    </source>
</evidence>
<name>A0ABQ6IYV0_9MICO</name>
<dbReference type="Proteomes" id="UP001157126">
    <property type="component" value="Unassembled WGS sequence"/>
</dbReference>
<organism evidence="1 2">
    <name type="scientific">Mobilicoccus caccae</name>
    <dbReference type="NCBI Taxonomy" id="1859295"/>
    <lineage>
        <taxon>Bacteria</taxon>
        <taxon>Bacillati</taxon>
        <taxon>Actinomycetota</taxon>
        <taxon>Actinomycetes</taxon>
        <taxon>Micrococcales</taxon>
        <taxon>Dermatophilaceae</taxon>
        <taxon>Mobilicoccus</taxon>
    </lineage>
</organism>
<dbReference type="InterPro" id="IPR036527">
    <property type="entry name" value="SCP2_sterol-bd_dom_sf"/>
</dbReference>
<keyword evidence="2" id="KW-1185">Reference proteome</keyword>
<dbReference type="Gene3D" id="3.30.1050.10">
    <property type="entry name" value="SCP2 sterol-binding domain"/>
    <property type="match status" value="1"/>
</dbReference>
<proteinExistence type="predicted"/>
<dbReference type="SUPFAM" id="SSF55718">
    <property type="entry name" value="SCP-like"/>
    <property type="match status" value="1"/>
</dbReference>
<reference evidence="2" key="1">
    <citation type="journal article" date="2019" name="Int. J. Syst. Evol. Microbiol.">
        <title>The Global Catalogue of Microorganisms (GCM) 10K type strain sequencing project: providing services to taxonomists for standard genome sequencing and annotation.</title>
        <authorList>
            <consortium name="The Broad Institute Genomics Platform"/>
            <consortium name="The Broad Institute Genome Sequencing Center for Infectious Disease"/>
            <person name="Wu L."/>
            <person name="Ma J."/>
        </authorList>
    </citation>
    <scope>NUCLEOTIDE SEQUENCE [LARGE SCALE GENOMIC DNA]</scope>
    <source>
        <strain evidence="2">NBRC 113072</strain>
    </source>
</reference>
<accession>A0ABQ6IYV0</accession>
<dbReference type="EMBL" id="BSUO01000001">
    <property type="protein sequence ID" value="GMA41868.1"/>
    <property type="molecule type" value="Genomic_DNA"/>
</dbReference>
<evidence type="ECO:0008006" key="3">
    <source>
        <dbReference type="Google" id="ProtNLM"/>
    </source>
</evidence>
<evidence type="ECO:0000313" key="2">
    <source>
        <dbReference type="Proteomes" id="UP001157126"/>
    </source>
</evidence>
<gene>
    <name evidence="1" type="ORF">GCM10025883_39130</name>
</gene>
<sequence>MDPGDVTAVSWEGRRRPQSGIGSHTLWSLRKEPLMSAQTSAPTAEAWAEAFAEASNNDTEIQAHGKYFTCSYLLDATDRTYVVQVESGRVTHVTSNPGPLDVAYQFAIRASAGTWREFGQPVPAPMFHGIWAASFQRDMKLEGDILVLMQNLRCITRQVELLRVVGSPV</sequence>